<sequence length="173" mass="20961">MAEKKESRVVYNYRRALREPKKIRQITDNYYLPFTIELIPALNFVVFLIITFLAGWIIRKFYPYAFSNTWFIFLICVPLFFTWLVTKIKPEGKNIYMFIYDYVKYLFGIKIPKKKFCNGKEVEWMNEKKITFKECVWVVDKENDQTETSVENNKEQYAINENGRRVRILSNKK</sequence>
<dbReference type="Proteomes" id="UP000036780">
    <property type="component" value="Unassembled WGS sequence"/>
</dbReference>
<evidence type="ECO:0000313" key="2">
    <source>
        <dbReference type="EMBL" id="KNE19261.1"/>
    </source>
</evidence>
<dbReference type="InterPro" id="IPR025608">
    <property type="entry name" value="TcpE"/>
</dbReference>
<keyword evidence="1" id="KW-0812">Transmembrane</keyword>
<keyword evidence="1" id="KW-0472">Membrane</keyword>
<evidence type="ECO:0000313" key="3">
    <source>
        <dbReference type="Proteomes" id="UP000036780"/>
    </source>
</evidence>
<protein>
    <recommendedName>
        <fullName evidence="4">Conjugal transfer protein</fullName>
    </recommendedName>
</protein>
<comment type="caution">
    <text evidence="2">The sequence shown here is derived from an EMBL/GenBank/DDBJ whole genome shotgun (WGS) entry which is preliminary data.</text>
</comment>
<keyword evidence="1" id="KW-1133">Transmembrane helix</keyword>
<dbReference type="GeneID" id="66872341"/>
<evidence type="ECO:0008006" key="4">
    <source>
        <dbReference type="Google" id="ProtNLM"/>
    </source>
</evidence>
<dbReference type="Pfam" id="PF12648">
    <property type="entry name" value="TcpE"/>
    <property type="match status" value="1"/>
</dbReference>
<name>A0A0L0QL22_VIRPA</name>
<organism evidence="2 3">
    <name type="scientific">Virgibacillus pantothenticus</name>
    <dbReference type="NCBI Taxonomy" id="1473"/>
    <lineage>
        <taxon>Bacteria</taxon>
        <taxon>Bacillati</taxon>
        <taxon>Bacillota</taxon>
        <taxon>Bacilli</taxon>
        <taxon>Bacillales</taxon>
        <taxon>Bacillaceae</taxon>
        <taxon>Virgibacillus</taxon>
    </lineage>
</organism>
<feature type="transmembrane region" description="Helical" evidence="1">
    <location>
        <begin position="30"/>
        <end position="58"/>
    </location>
</feature>
<proteinExistence type="predicted"/>
<keyword evidence="3" id="KW-1185">Reference proteome</keyword>
<feature type="transmembrane region" description="Helical" evidence="1">
    <location>
        <begin position="64"/>
        <end position="85"/>
    </location>
</feature>
<gene>
    <name evidence="2" type="ORF">AFK71_12125</name>
</gene>
<evidence type="ECO:0000256" key="1">
    <source>
        <dbReference type="SAM" id="Phobius"/>
    </source>
</evidence>
<reference evidence="3" key="1">
    <citation type="submission" date="2015-07" db="EMBL/GenBank/DDBJ databases">
        <title>Fjat-10053 dsm26.</title>
        <authorList>
            <person name="Liu B."/>
            <person name="Wang J."/>
            <person name="Zhu Y."/>
            <person name="Liu G."/>
            <person name="Chen Q."/>
            <person name="Chen Z."/>
            <person name="Lan J."/>
            <person name="Che J."/>
            <person name="Ge C."/>
            <person name="Shi H."/>
            <person name="Pan Z."/>
            <person name="Liu X."/>
        </authorList>
    </citation>
    <scope>NUCLEOTIDE SEQUENCE [LARGE SCALE GENOMIC DNA]</scope>
    <source>
        <strain evidence="3">DSM 26</strain>
    </source>
</reference>
<dbReference type="AlphaFoldDB" id="A0A0L0QL22"/>
<accession>A0A0L0QL22</accession>
<dbReference type="OrthoDB" id="2189559at2"/>
<dbReference type="EMBL" id="LGTO01000007">
    <property type="protein sequence ID" value="KNE19261.1"/>
    <property type="molecule type" value="Genomic_DNA"/>
</dbReference>
<dbReference type="PATRIC" id="fig|1473.5.peg.988"/>
<dbReference type="RefSeq" id="WP_050351785.1">
    <property type="nucleotide sequence ID" value="NZ_BOSN01000006.1"/>
</dbReference>